<dbReference type="Proteomes" id="UP000821845">
    <property type="component" value="Chromosome 1"/>
</dbReference>
<name>A0ACB7TLQ6_HYAAI</name>
<reference evidence="1" key="1">
    <citation type="submission" date="2020-05" db="EMBL/GenBank/DDBJ databases">
        <title>Large-scale comparative analyses of tick genomes elucidate their genetic diversity and vector capacities.</title>
        <authorList>
            <person name="Jia N."/>
            <person name="Wang J."/>
            <person name="Shi W."/>
            <person name="Du L."/>
            <person name="Sun Y."/>
            <person name="Zhan W."/>
            <person name="Jiang J."/>
            <person name="Wang Q."/>
            <person name="Zhang B."/>
            <person name="Ji P."/>
            <person name="Sakyi L.B."/>
            <person name="Cui X."/>
            <person name="Yuan T."/>
            <person name="Jiang B."/>
            <person name="Yang W."/>
            <person name="Lam T.T.-Y."/>
            <person name="Chang Q."/>
            <person name="Ding S."/>
            <person name="Wang X."/>
            <person name="Zhu J."/>
            <person name="Ruan X."/>
            <person name="Zhao L."/>
            <person name="Wei J."/>
            <person name="Que T."/>
            <person name="Du C."/>
            <person name="Cheng J."/>
            <person name="Dai P."/>
            <person name="Han X."/>
            <person name="Huang E."/>
            <person name="Gao Y."/>
            <person name="Liu J."/>
            <person name="Shao H."/>
            <person name="Ye R."/>
            <person name="Li L."/>
            <person name="Wei W."/>
            <person name="Wang X."/>
            <person name="Wang C."/>
            <person name="Yang T."/>
            <person name="Huo Q."/>
            <person name="Li W."/>
            <person name="Guo W."/>
            <person name="Chen H."/>
            <person name="Zhou L."/>
            <person name="Ni X."/>
            <person name="Tian J."/>
            <person name="Zhou Y."/>
            <person name="Sheng Y."/>
            <person name="Liu T."/>
            <person name="Pan Y."/>
            <person name="Xia L."/>
            <person name="Li J."/>
            <person name="Zhao F."/>
            <person name="Cao W."/>
        </authorList>
    </citation>
    <scope>NUCLEOTIDE SEQUENCE</scope>
    <source>
        <strain evidence="1">Hyas-2018</strain>
    </source>
</reference>
<sequence>MLGLILQSNRHNTHTIDKLSLSVQQTARMLARVLAQRTGMREYDLLCLVNAFVVSRLTNLAHALDSLCGRSRCAVTVYVILEGYRSVYRELLGKLIPKLWVELRFVIAVSWRRLAVLRHKRSLEKTCSC</sequence>
<gene>
    <name evidence="1" type="ORF">HPB50_022432</name>
</gene>
<dbReference type="EMBL" id="CM023481">
    <property type="protein sequence ID" value="KAH6947998.1"/>
    <property type="molecule type" value="Genomic_DNA"/>
</dbReference>
<protein>
    <submittedName>
        <fullName evidence="1">Uncharacterized protein</fullName>
    </submittedName>
</protein>
<organism evidence="1 2">
    <name type="scientific">Hyalomma asiaticum</name>
    <name type="common">Tick</name>
    <dbReference type="NCBI Taxonomy" id="266040"/>
    <lineage>
        <taxon>Eukaryota</taxon>
        <taxon>Metazoa</taxon>
        <taxon>Ecdysozoa</taxon>
        <taxon>Arthropoda</taxon>
        <taxon>Chelicerata</taxon>
        <taxon>Arachnida</taxon>
        <taxon>Acari</taxon>
        <taxon>Parasitiformes</taxon>
        <taxon>Ixodida</taxon>
        <taxon>Ixodoidea</taxon>
        <taxon>Ixodidae</taxon>
        <taxon>Hyalomminae</taxon>
        <taxon>Hyalomma</taxon>
    </lineage>
</organism>
<evidence type="ECO:0000313" key="1">
    <source>
        <dbReference type="EMBL" id="KAH6947998.1"/>
    </source>
</evidence>
<accession>A0ACB7TLQ6</accession>
<keyword evidence="2" id="KW-1185">Reference proteome</keyword>
<proteinExistence type="predicted"/>
<evidence type="ECO:0000313" key="2">
    <source>
        <dbReference type="Proteomes" id="UP000821845"/>
    </source>
</evidence>
<comment type="caution">
    <text evidence="1">The sequence shown here is derived from an EMBL/GenBank/DDBJ whole genome shotgun (WGS) entry which is preliminary data.</text>
</comment>